<evidence type="ECO:0000256" key="1">
    <source>
        <dbReference type="SAM" id="Phobius"/>
    </source>
</evidence>
<feature type="transmembrane region" description="Helical" evidence="1">
    <location>
        <begin position="7"/>
        <end position="26"/>
    </location>
</feature>
<evidence type="ECO:0000313" key="2">
    <source>
        <dbReference type="EMBL" id="NMF04362.1"/>
    </source>
</evidence>
<name>A0A7X9SME8_CLOBE</name>
<dbReference type="Proteomes" id="UP000587880">
    <property type="component" value="Unassembled WGS sequence"/>
</dbReference>
<reference evidence="2 3" key="1">
    <citation type="submission" date="2020-04" db="EMBL/GenBank/DDBJ databases">
        <authorList>
            <person name="Hitch T.C.A."/>
            <person name="Wylensek D."/>
            <person name="Clavel T."/>
        </authorList>
    </citation>
    <scope>NUCLEOTIDE SEQUENCE [LARGE SCALE GENOMIC DNA]</scope>
    <source>
        <strain evidence="2 3">WB01_NA02</strain>
    </source>
</reference>
<keyword evidence="1" id="KW-1133">Transmembrane helix</keyword>
<organism evidence="2 3">
    <name type="scientific">Clostridium beijerinckii</name>
    <name type="common">Clostridium MP</name>
    <dbReference type="NCBI Taxonomy" id="1520"/>
    <lineage>
        <taxon>Bacteria</taxon>
        <taxon>Bacillati</taxon>
        <taxon>Bacillota</taxon>
        <taxon>Clostridia</taxon>
        <taxon>Eubacteriales</taxon>
        <taxon>Clostridiaceae</taxon>
        <taxon>Clostridium</taxon>
    </lineage>
</organism>
<keyword evidence="1" id="KW-0812">Transmembrane</keyword>
<feature type="transmembrane region" description="Helical" evidence="1">
    <location>
        <begin position="38"/>
        <end position="63"/>
    </location>
</feature>
<evidence type="ECO:0000313" key="3">
    <source>
        <dbReference type="Proteomes" id="UP000587880"/>
    </source>
</evidence>
<dbReference type="RefSeq" id="WP_168981428.1">
    <property type="nucleotide sequence ID" value="NZ_JABAGD010000008.1"/>
</dbReference>
<keyword evidence="1" id="KW-0472">Membrane</keyword>
<sequence length="180" mass="20446">MNKYKNYVSLILILLSLIIVDIFGFLDSTPLINDVNSNLFNIITVNSVFAGFLFTSITFFVGVSNTKTIETLERINYMEKVYNNLIIGFSSSVISITLSIIGIFIIPQLLKIEAIKNNIVLIYLFNKLIPILILSFLGHTIVNFMFAINHLKLIIKSIRRKALMDAPNEKSIEKTLKEIK</sequence>
<proteinExistence type="predicted"/>
<comment type="caution">
    <text evidence="2">The sequence shown here is derived from an EMBL/GenBank/DDBJ whole genome shotgun (WGS) entry which is preliminary data.</text>
</comment>
<accession>A0A7X9SME8</accession>
<protein>
    <submittedName>
        <fullName evidence="2">Uncharacterized protein</fullName>
    </submittedName>
</protein>
<gene>
    <name evidence="2" type="ORF">HF849_06240</name>
</gene>
<dbReference type="AlphaFoldDB" id="A0A7X9SME8"/>
<feature type="transmembrane region" description="Helical" evidence="1">
    <location>
        <begin position="129"/>
        <end position="151"/>
    </location>
</feature>
<feature type="transmembrane region" description="Helical" evidence="1">
    <location>
        <begin position="84"/>
        <end position="109"/>
    </location>
</feature>
<dbReference type="EMBL" id="JABAGD010000008">
    <property type="protein sequence ID" value="NMF04362.1"/>
    <property type="molecule type" value="Genomic_DNA"/>
</dbReference>